<dbReference type="Proteomes" id="UP001054837">
    <property type="component" value="Unassembled WGS sequence"/>
</dbReference>
<sequence>MNLMDEGLYFVKEIVCHVYPHGGKLQKLLLVMKKLFHVIPGRKNRNAIQKRSENWTHHNECSGDHLRKNITVKYCQNHHGATDTGALSEEGLPPKKTSAVPFTAQ</sequence>
<reference evidence="2 3" key="1">
    <citation type="submission" date="2021-06" db="EMBL/GenBank/DDBJ databases">
        <title>Caerostris darwini draft genome.</title>
        <authorList>
            <person name="Kono N."/>
            <person name="Arakawa K."/>
        </authorList>
    </citation>
    <scope>NUCLEOTIDE SEQUENCE [LARGE SCALE GENOMIC DNA]</scope>
</reference>
<dbReference type="AlphaFoldDB" id="A0AAV4WCT5"/>
<comment type="caution">
    <text evidence="2">The sequence shown here is derived from an EMBL/GenBank/DDBJ whole genome shotgun (WGS) entry which is preliminary data.</text>
</comment>
<dbReference type="EMBL" id="BPLQ01014435">
    <property type="protein sequence ID" value="GIY79664.1"/>
    <property type="molecule type" value="Genomic_DNA"/>
</dbReference>
<feature type="region of interest" description="Disordered" evidence="1">
    <location>
        <begin position="82"/>
        <end position="105"/>
    </location>
</feature>
<evidence type="ECO:0000313" key="3">
    <source>
        <dbReference type="Proteomes" id="UP001054837"/>
    </source>
</evidence>
<organism evidence="2 3">
    <name type="scientific">Caerostris darwini</name>
    <dbReference type="NCBI Taxonomy" id="1538125"/>
    <lineage>
        <taxon>Eukaryota</taxon>
        <taxon>Metazoa</taxon>
        <taxon>Ecdysozoa</taxon>
        <taxon>Arthropoda</taxon>
        <taxon>Chelicerata</taxon>
        <taxon>Arachnida</taxon>
        <taxon>Araneae</taxon>
        <taxon>Araneomorphae</taxon>
        <taxon>Entelegynae</taxon>
        <taxon>Araneoidea</taxon>
        <taxon>Araneidae</taxon>
        <taxon>Caerostris</taxon>
    </lineage>
</organism>
<evidence type="ECO:0000256" key="1">
    <source>
        <dbReference type="SAM" id="MobiDB-lite"/>
    </source>
</evidence>
<accession>A0AAV4WCT5</accession>
<proteinExistence type="predicted"/>
<keyword evidence="3" id="KW-1185">Reference proteome</keyword>
<evidence type="ECO:0000313" key="2">
    <source>
        <dbReference type="EMBL" id="GIY79664.1"/>
    </source>
</evidence>
<protein>
    <submittedName>
        <fullName evidence="2">Uncharacterized protein</fullName>
    </submittedName>
</protein>
<name>A0AAV4WCT5_9ARAC</name>
<gene>
    <name evidence="2" type="ORF">CDAR_541131</name>
</gene>